<dbReference type="RefSeq" id="XP_016234514.1">
    <property type="nucleotide sequence ID" value="XM_016381412.1"/>
</dbReference>
<dbReference type="AlphaFoldDB" id="A0A0D2B5U6"/>
<dbReference type="Proteomes" id="UP000053328">
    <property type="component" value="Unassembled WGS sequence"/>
</dbReference>
<sequence length="345" mass="37352">MESLLPPKEPPTNTGIEFSMFGSLVWTDNRQWPSTSENLRKDMAEAPEYPTPLEAFTLASLKPSSKPRSQYPRAVVPQRLEESPGRGTFSARALTLPPVVTLRGLTREDPIVVDDDGSDSDDGPTQGGSHRVEPTRSRDCQVGLIAPVVNGRSRNGLPPFNAKVDVTDSVNHPKPAPELTDVLARIAKDVSDSVLSHLEPVVNFLNQGSATEPQSEDNRPPPPATEASASGPQPQSDDDAPLDTNGDSPGHNRGIVQNEYPFIHNRGITQDEYSFAHNNGVIQSENSFIHNRGGTAFFSLSYTNTRIFCIGKTTGAMAKTKTTAPADHNNGNGLNHHRNHGNKSN</sequence>
<feature type="region of interest" description="Disordered" evidence="1">
    <location>
        <begin position="322"/>
        <end position="345"/>
    </location>
</feature>
<feature type="compositionally biased region" description="Low complexity" evidence="1">
    <location>
        <begin position="322"/>
        <end position="334"/>
    </location>
</feature>
<reference evidence="2 3" key="1">
    <citation type="submission" date="2015-01" db="EMBL/GenBank/DDBJ databases">
        <title>The Genome Sequence of Exophiala spinifera CBS89968.</title>
        <authorList>
            <consortium name="The Broad Institute Genomics Platform"/>
            <person name="Cuomo C."/>
            <person name="de Hoog S."/>
            <person name="Gorbushina A."/>
            <person name="Stielow B."/>
            <person name="Teixiera M."/>
            <person name="Abouelleil A."/>
            <person name="Chapman S.B."/>
            <person name="Priest M."/>
            <person name="Young S.K."/>
            <person name="Wortman J."/>
            <person name="Nusbaum C."/>
            <person name="Birren B."/>
        </authorList>
    </citation>
    <scope>NUCLEOTIDE SEQUENCE [LARGE SCALE GENOMIC DNA]</scope>
    <source>
        <strain evidence="2 3">CBS 89968</strain>
    </source>
</reference>
<feature type="compositionally biased region" description="Acidic residues" evidence="1">
    <location>
        <begin position="111"/>
        <end position="122"/>
    </location>
</feature>
<dbReference type="VEuPathDB" id="FungiDB:PV08_07080"/>
<protein>
    <submittedName>
        <fullName evidence="2">Uncharacterized protein</fullName>
    </submittedName>
</protein>
<feature type="region of interest" description="Disordered" evidence="1">
    <location>
        <begin position="107"/>
        <end position="139"/>
    </location>
</feature>
<feature type="compositionally biased region" description="Basic and acidic residues" evidence="1">
    <location>
        <begin position="130"/>
        <end position="139"/>
    </location>
</feature>
<dbReference type="HOGENOM" id="CLU_804194_0_0_1"/>
<accession>A0A0D2B5U6</accession>
<gene>
    <name evidence="2" type="ORF">PV08_07080</name>
</gene>
<evidence type="ECO:0000256" key="1">
    <source>
        <dbReference type="SAM" id="MobiDB-lite"/>
    </source>
</evidence>
<feature type="compositionally biased region" description="Basic residues" evidence="1">
    <location>
        <begin position="335"/>
        <end position="345"/>
    </location>
</feature>
<name>A0A0D2B5U6_9EURO</name>
<proteinExistence type="predicted"/>
<dbReference type="GeneID" id="27334163"/>
<keyword evidence="3" id="KW-1185">Reference proteome</keyword>
<organism evidence="2 3">
    <name type="scientific">Exophiala spinifera</name>
    <dbReference type="NCBI Taxonomy" id="91928"/>
    <lineage>
        <taxon>Eukaryota</taxon>
        <taxon>Fungi</taxon>
        <taxon>Dikarya</taxon>
        <taxon>Ascomycota</taxon>
        <taxon>Pezizomycotina</taxon>
        <taxon>Eurotiomycetes</taxon>
        <taxon>Chaetothyriomycetidae</taxon>
        <taxon>Chaetothyriales</taxon>
        <taxon>Herpotrichiellaceae</taxon>
        <taxon>Exophiala</taxon>
    </lineage>
</organism>
<feature type="region of interest" description="Disordered" evidence="1">
    <location>
        <begin position="60"/>
        <end position="89"/>
    </location>
</feature>
<feature type="region of interest" description="Disordered" evidence="1">
    <location>
        <begin position="206"/>
        <end position="256"/>
    </location>
</feature>
<evidence type="ECO:0000313" key="3">
    <source>
        <dbReference type="Proteomes" id="UP000053328"/>
    </source>
</evidence>
<dbReference type="EMBL" id="KN847496">
    <property type="protein sequence ID" value="KIW14298.1"/>
    <property type="molecule type" value="Genomic_DNA"/>
</dbReference>
<evidence type="ECO:0000313" key="2">
    <source>
        <dbReference type="EMBL" id="KIW14298.1"/>
    </source>
</evidence>